<dbReference type="InterPro" id="IPR002586">
    <property type="entry name" value="CobQ/CobB/MinD/ParA_Nub-bd_dom"/>
</dbReference>
<organism evidence="12 13">
    <name type="scientific">Ferrovibrio xuzhouensis</name>
    <dbReference type="NCBI Taxonomy" id="1576914"/>
    <lineage>
        <taxon>Bacteria</taxon>
        <taxon>Pseudomonadati</taxon>
        <taxon>Pseudomonadota</taxon>
        <taxon>Alphaproteobacteria</taxon>
        <taxon>Rhodospirillales</taxon>
        <taxon>Rhodospirillaceae</taxon>
        <taxon>Ferrovibrio</taxon>
    </lineage>
</organism>
<evidence type="ECO:0000256" key="1">
    <source>
        <dbReference type="ARBA" id="ARBA00001946"/>
    </source>
</evidence>
<dbReference type="EC" id="6.3.5.11" evidence="9"/>
<evidence type="ECO:0000256" key="8">
    <source>
        <dbReference type="ARBA" id="ARBA00022962"/>
    </source>
</evidence>
<dbReference type="EMBL" id="JBHRYJ010000001">
    <property type="protein sequence ID" value="MFC3675750.1"/>
    <property type="molecule type" value="Genomic_DNA"/>
</dbReference>
<proteinExistence type="inferred from homology"/>
<evidence type="ECO:0000256" key="6">
    <source>
        <dbReference type="ARBA" id="ARBA00022840"/>
    </source>
</evidence>
<dbReference type="InterPro" id="IPR029062">
    <property type="entry name" value="Class_I_gatase-like"/>
</dbReference>
<dbReference type="InterPro" id="IPR011698">
    <property type="entry name" value="GATase_3"/>
</dbReference>
<keyword evidence="8 9" id="KW-0315">Glutamine amidotransferase</keyword>
<evidence type="ECO:0000256" key="4">
    <source>
        <dbReference type="ARBA" id="ARBA00022598"/>
    </source>
</evidence>
<evidence type="ECO:0000256" key="5">
    <source>
        <dbReference type="ARBA" id="ARBA00022741"/>
    </source>
</evidence>
<comment type="function">
    <text evidence="9">Catalyzes the ATP-dependent amidation of the two carboxylate groups at positions a and c of cobyrinate, using either L-glutamine or ammonia as the nitrogen source.</text>
</comment>
<dbReference type="PANTHER" id="PTHR43873:SF1">
    <property type="entry name" value="COBYRINATE A,C-DIAMIDE SYNTHASE"/>
    <property type="match status" value="1"/>
</dbReference>
<feature type="domain" description="CobB/CobQ-like glutamine amidotransferase" evidence="11">
    <location>
        <begin position="256"/>
        <end position="444"/>
    </location>
</feature>
<reference evidence="13" key="1">
    <citation type="journal article" date="2019" name="Int. J. Syst. Evol. Microbiol.">
        <title>The Global Catalogue of Microorganisms (GCM) 10K type strain sequencing project: providing services to taxonomists for standard genome sequencing and annotation.</title>
        <authorList>
            <consortium name="The Broad Institute Genomics Platform"/>
            <consortium name="The Broad Institute Genome Sequencing Center for Infectious Disease"/>
            <person name="Wu L."/>
            <person name="Ma J."/>
        </authorList>
    </citation>
    <scope>NUCLEOTIDE SEQUENCE [LARGE SCALE GENOMIC DNA]</scope>
    <source>
        <strain evidence="13">KCTC 42182</strain>
    </source>
</reference>
<evidence type="ECO:0000256" key="2">
    <source>
        <dbReference type="ARBA" id="ARBA00006205"/>
    </source>
</evidence>
<dbReference type="Pfam" id="PF07685">
    <property type="entry name" value="GATase_3"/>
    <property type="match status" value="1"/>
</dbReference>
<feature type="site" description="Increases nucleophilicity of active site Cys" evidence="9">
    <location>
        <position position="442"/>
    </location>
</feature>
<dbReference type="NCBIfam" id="NF002204">
    <property type="entry name" value="PRK01077.1"/>
    <property type="match status" value="1"/>
</dbReference>
<comment type="caution">
    <text evidence="12">The sequence shown here is derived from an EMBL/GenBank/DDBJ whole genome shotgun (WGS) entry which is preliminary data.</text>
</comment>
<accession>A0ABV7VE92</accession>
<name>A0ABV7VE92_9PROT</name>
<evidence type="ECO:0000256" key="3">
    <source>
        <dbReference type="ARBA" id="ARBA00022573"/>
    </source>
</evidence>
<evidence type="ECO:0000313" key="13">
    <source>
        <dbReference type="Proteomes" id="UP001595711"/>
    </source>
</evidence>
<keyword evidence="4 9" id="KW-0436">Ligase</keyword>
<dbReference type="SUPFAM" id="SSF52540">
    <property type="entry name" value="P-loop containing nucleoside triphosphate hydrolases"/>
    <property type="match status" value="1"/>
</dbReference>
<keyword evidence="13" id="KW-1185">Reference proteome</keyword>
<comment type="cofactor">
    <cofactor evidence="1 9">
        <name>Mg(2+)</name>
        <dbReference type="ChEBI" id="CHEBI:18420"/>
    </cofactor>
</comment>
<dbReference type="Proteomes" id="UP001595711">
    <property type="component" value="Unassembled WGS sequence"/>
</dbReference>
<dbReference type="Pfam" id="PF01656">
    <property type="entry name" value="CbiA"/>
    <property type="match status" value="1"/>
</dbReference>
<dbReference type="HAMAP" id="MF_00027">
    <property type="entry name" value="CobB_CbiA"/>
    <property type="match status" value="1"/>
</dbReference>
<keyword evidence="7 9" id="KW-0460">Magnesium</keyword>
<dbReference type="InterPro" id="IPR004484">
    <property type="entry name" value="CbiA/CobB_synth"/>
</dbReference>
<sequence>MSAGIVIAAPASGSGKTTVTLALLRLLAREGRIVAPFKTGPDYIDGAFHRAASAGRPCCNLDAFAMRPATLNAVLAWGAGQAELVVVEGVMGLFDAAANDEGSTADLAARLGLPILLVVDAARQSQSVAALVHGFRSFRPDVAIGGVVLNRVASPRHETLLRRALAPLGLPILAALPPREDLALPSRHLGLMQAEERSGLDMLLDTAADWLHNGLDRAAFDALLAPLVLAPDVPVPPPALPPPALPPPALPPLGQRIAVAEDVAFAFAYPHLLAGWQAQGATLLPFSPLADEAPDATADAVFLPGGYPELHAGRLAANRRLMAGLRAAAVRGAVLYGECGGFMLLGEGLTDAEGRRHAMAGLLPIATSFATPCRHLGYRRITALVDMPFGPAGSRFRGHEFHYSVQTAGADAPSLFRAADAEGADLGAMGARIGNVCGSYLHLIDRAE</sequence>
<dbReference type="RefSeq" id="WP_379724905.1">
    <property type="nucleotide sequence ID" value="NZ_JBHRYJ010000001.1"/>
</dbReference>
<dbReference type="Gene3D" id="3.40.50.300">
    <property type="entry name" value="P-loop containing nucleotide triphosphate hydrolases"/>
    <property type="match status" value="1"/>
</dbReference>
<dbReference type="Gene3D" id="3.40.50.880">
    <property type="match status" value="1"/>
</dbReference>
<comment type="similarity">
    <text evidence="9">Belongs to the CobB/CbiA family.</text>
</comment>
<comment type="catalytic activity">
    <reaction evidence="9">
        <text>cob(II)yrinate + 2 L-glutamine + 2 ATP + 2 H2O = cob(II)yrinate a,c diamide + 2 L-glutamate + 2 ADP + 2 phosphate + 2 H(+)</text>
        <dbReference type="Rhea" id="RHEA:26289"/>
        <dbReference type="ChEBI" id="CHEBI:15377"/>
        <dbReference type="ChEBI" id="CHEBI:15378"/>
        <dbReference type="ChEBI" id="CHEBI:29985"/>
        <dbReference type="ChEBI" id="CHEBI:30616"/>
        <dbReference type="ChEBI" id="CHEBI:43474"/>
        <dbReference type="ChEBI" id="CHEBI:58359"/>
        <dbReference type="ChEBI" id="CHEBI:58537"/>
        <dbReference type="ChEBI" id="CHEBI:58894"/>
        <dbReference type="ChEBI" id="CHEBI:456216"/>
        <dbReference type="EC" id="6.3.5.11"/>
    </reaction>
</comment>
<feature type="domain" description="CobQ/CobB/MinD/ParA nucleotide binding" evidence="10">
    <location>
        <begin position="5"/>
        <end position="189"/>
    </location>
</feature>
<comment type="miscellaneous">
    <text evidence="9">The a and c carboxylates of cobyrinate are activated for nucleophilic attack via formation of a phosphorylated intermediate by ATP. CbiA catalyzes first the amidation of the c-carboxylate, and then that of the a-carboxylate.</text>
</comment>
<evidence type="ECO:0000256" key="7">
    <source>
        <dbReference type="ARBA" id="ARBA00022842"/>
    </source>
</evidence>
<evidence type="ECO:0000259" key="11">
    <source>
        <dbReference type="Pfam" id="PF07685"/>
    </source>
</evidence>
<evidence type="ECO:0000313" key="12">
    <source>
        <dbReference type="EMBL" id="MFC3675750.1"/>
    </source>
</evidence>
<dbReference type="InterPro" id="IPR027417">
    <property type="entry name" value="P-loop_NTPase"/>
</dbReference>
<comment type="similarity">
    <text evidence="2">Belongs to the CobB/CobQ family. CobQ subfamily.</text>
</comment>
<feature type="active site" description="Nucleophile" evidence="9">
    <location>
        <position position="339"/>
    </location>
</feature>
<comment type="domain">
    <text evidence="9">Comprises of two domains. The C-terminal domain contains the binding site for glutamine and catalyzes the hydrolysis of this substrate to glutamate and ammonia. The N-terminal domain is anticipated to bind ATP and cobyrinate and catalyzes the ultimate synthesis of the diamide product. The ammonia produced via the glutaminase domain is probably translocated to the adjacent domain via a molecular tunnel, where it reacts with an activated intermediate.</text>
</comment>
<dbReference type="NCBIfam" id="TIGR00379">
    <property type="entry name" value="cobB"/>
    <property type="match status" value="1"/>
</dbReference>
<keyword evidence="3 9" id="KW-0169">Cobalamin biosynthesis</keyword>
<evidence type="ECO:0000259" key="10">
    <source>
        <dbReference type="Pfam" id="PF01656"/>
    </source>
</evidence>
<evidence type="ECO:0000256" key="9">
    <source>
        <dbReference type="HAMAP-Rule" id="MF_00027"/>
    </source>
</evidence>
<comment type="pathway">
    <text evidence="9">Cofactor biosynthesis; adenosylcobalamin biosynthesis; cob(II)yrinate a,c-diamide from sirohydrochlorin (anaerobic route): step 10/10.</text>
</comment>
<dbReference type="PROSITE" id="PS51274">
    <property type="entry name" value="GATASE_COBBQ"/>
    <property type="match status" value="1"/>
</dbReference>
<keyword evidence="6 9" id="KW-0067">ATP-binding</keyword>
<protein>
    <recommendedName>
        <fullName evidence="9">Cobyrinate a,c-diamide synthase</fullName>
        <ecNumber evidence="9">6.3.5.11</ecNumber>
    </recommendedName>
    <alternativeName>
        <fullName evidence="9">Cobyrinic acid a,c-diamide synthetase</fullName>
    </alternativeName>
</protein>
<dbReference type="SUPFAM" id="SSF52317">
    <property type="entry name" value="Class I glutamine amidotransferase-like"/>
    <property type="match status" value="1"/>
</dbReference>
<dbReference type="PANTHER" id="PTHR43873">
    <property type="entry name" value="COBYRINATE A,C-DIAMIDE SYNTHASE"/>
    <property type="match status" value="1"/>
</dbReference>
<keyword evidence="5 9" id="KW-0547">Nucleotide-binding</keyword>
<gene>
    <name evidence="9" type="primary">cbiA</name>
    <name evidence="12" type="ORF">ACFOOQ_09370</name>
</gene>